<keyword evidence="1" id="KW-1133">Transmembrane helix</keyword>
<evidence type="ECO:0000313" key="2">
    <source>
        <dbReference type="EMBL" id="TWT74595.1"/>
    </source>
</evidence>
<reference evidence="2 3" key="1">
    <citation type="submission" date="2019-02" db="EMBL/GenBank/DDBJ databases">
        <title>Deep-cultivation of Planctomycetes and their phenomic and genomic characterization uncovers novel biology.</title>
        <authorList>
            <person name="Wiegand S."/>
            <person name="Jogler M."/>
            <person name="Boedeker C."/>
            <person name="Pinto D."/>
            <person name="Vollmers J."/>
            <person name="Rivas-Marin E."/>
            <person name="Kohn T."/>
            <person name="Peeters S.H."/>
            <person name="Heuer A."/>
            <person name="Rast P."/>
            <person name="Oberbeckmann S."/>
            <person name="Bunk B."/>
            <person name="Jeske O."/>
            <person name="Meyerdierks A."/>
            <person name="Storesund J.E."/>
            <person name="Kallscheuer N."/>
            <person name="Luecker S."/>
            <person name="Lage O.M."/>
            <person name="Pohl T."/>
            <person name="Merkel B.J."/>
            <person name="Hornburger P."/>
            <person name="Mueller R.-W."/>
            <person name="Bruemmer F."/>
            <person name="Labrenz M."/>
            <person name="Spormann A.M."/>
            <person name="Op Den Camp H."/>
            <person name="Overmann J."/>
            <person name="Amann R."/>
            <person name="Jetten M.S.M."/>
            <person name="Mascher T."/>
            <person name="Medema M.H."/>
            <person name="Devos D.P."/>
            <person name="Kaster A.-K."/>
            <person name="Ovreas L."/>
            <person name="Rohde M."/>
            <person name="Galperin M.Y."/>
            <person name="Jogler C."/>
        </authorList>
    </citation>
    <scope>NUCLEOTIDE SEQUENCE [LARGE SCALE GENOMIC DNA]</scope>
    <source>
        <strain evidence="2 3">Pla123a</strain>
    </source>
</reference>
<evidence type="ECO:0000256" key="1">
    <source>
        <dbReference type="SAM" id="Phobius"/>
    </source>
</evidence>
<keyword evidence="3" id="KW-1185">Reference proteome</keyword>
<comment type="caution">
    <text evidence="2">The sequence shown here is derived from an EMBL/GenBank/DDBJ whole genome shotgun (WGS) entry which is preliminary data.</text>
</comment>
<sequence>MFQGPVRAEAIHVRTMCFYRGEADMLLAIQLLLGLATLIAALAVVGGRRESAPNARDAERALGTPVRQLTGECGVRRRIT</sequence>
<gene>
    <name evidence="2" type="ORF">Pla123a_34190</name>
</gene>
<protein>
    <submittedName>
        <fullName evidence="2">Uncharacterized protein</fullName>
    </submittedName>
</protein>
<dbReference type="AlphaFoldDB" id="A0A5C5YI96"/>
<keyword evidence="1" id="KW-0472">Membrane</keyword>
<accession>A0A5C5YI96</accession>
<feature type="transmembrane region" description="Helical" evidence="1">
    <location>
        <begin position="25"/>
        <end position="46"/>
    </location>
</feature>
<name>A0A5C5YI96_9BACT</name>
<proteinExistence type="predicted"/>
<dbReference type="EMBL" id="SJPO01000008">
    <property type="protein sequence ID" value="TWT74595.1"/>
    <property type="molecule type" value="Genomic_DNA"/>
</dbReference>
<dbReference type="Proteomes" id="UP000318478">
    <property type="component" value="Unassembled WGS sequence"/>
</dbReference>
<evidence type="ECO:0000313" key="3">
    <source>
        <dbReference type="Proteomes" id="UP000318478"/>
    </source>
</evidence>
<organism evidence="2 3">
    <name type="scientific">Posidoniimonas polymericola</name>
    <dbReference type="NCBI Taxonomy" id="2528002"/>
    <lineage>
        <taxon>Bacteria</taxon>
        <taxon>Pseudomonadati</taxon>
        <taxon>Planctomycetota</taxon>
        <taxon>Planctomycetia</taxon>
        <taxon>Pirellulales</taxon>
        <taxon>Lacipirellulaceae</taxon>
        <taxon>Posidoniimonas</taxon>
    </lineage>
</organism>
<keyword evidence="1" id="KW-0812">Transmembrane</keyword>